<evidence type="ECO:0000313" key="3">
    <source>
        <dbReference type="Proteomes" id="UP001222800"/>
    </source>
</evidence>
<protein>
    <submittedName>
        <fullName evidence="2">ECF transporter S component</fullName>
    </submittedName>
</protein>
<evidence type="ECO:0000256" key="1">
    <source>
        <dbReference type="SAM" id="Phobius"/>
    </source>
</evidence>
<dbReference type="EMBL" id="CP120733">
    <property type="protein sequence ID" value="WFD09677.1"/>
    <property type="molecule type" value="Genomic_DNA"/>
</dbReference>
<feature type="transmembrane region" description="Helical" evidence="1">
    <location>
        <begin position="6"/>
        <end position="26"/>
    </location>
</feature>
<dbReference type="RefSeq" id="WP_277731610.1">
    <property type="nucleotide sequence ID" value="NZ_CP120733.1"/>
</dbReference>
<gene>
    <name evidence="2" type="ORF">P4S50_14965</name>
</gene>
<dbReference type="Pfam" id="PF12822">
    <property type="entry name" value="ECF_trnsprt"/>
    <property type="match status" value="1"/>
</dbReference>
<feature type="transmembrane region" description="Helical" evidence="1">
    <location>
        <begin position="38"/>
        <end position="66"/>
    </location>
</feature>
<accession>A0ABY8E9R7</accession>
<dbReference type="Gene3D" id="1.10.1760.20">
    <property type="match status" value="1"/>
</dbReference>
<name>A0ABY8E9R7_9FIRM</name>
<feature type="transmembrane region" description="Helical" evidence="1">
    <location>
        <begin position="136"/>
        <end position="160"/>
    </location>
</feature>
<proteinExistence type="predicted"/>
<reference evidence="2 3" key="1">
    <citation type="submission" date="2023-03" db="EMBL/GenBank/DDBJ databases">
        <title>Complete genome sequence of Tepidibacter sp. SWIR-1, isolated from a deep-sea hydrothermal vent.</title>
        <authorList>
            <person name="Li X."/>
        </authorList>
    </citation>
    <scope>NUCLEOTIDE SEQUENCE [LARGE SCALE GENOMIC DNA]</scope>
    <source>
        <strain evidence="2 3">SWIR-1</strain>
    </source>
</reference>
<keyword evidence="1" id="KW-0472">Membrane</keyword>
<feature type="transmembrane region" description="Helical" evidence="1">
    <location>
        <begin position="72"/>
        <end position="94"/>
    </location>
</feature>
<keyword evidence="3" id="KW-1185">Reference proteome</keyword>
<dbReference type="Proteomes" id="UP001222800">
    <property type="component" value="Chromosome"/>
</dbReference>
<keyword evidence="1" id="KW-1133">Transmembrane helix</keyword>
<feature type="transmembrane region" description="Helical" evidence="1">
    <location>
        <begin position="101"/>
        <end position="124"/>
    </location>
</feature>
<dbReference type="InterPro" id="IPR024529">
    <property type="entry name" value="ECF_trnsprt_substrate-spec"/>
</dbReference>
<evidence type="ECO:0000313" key="2">
    <source>
        <dbReference type="EMBL" id="WFD09677.1"/>
    </source>
</evidence>
<organism evidence="2 3">
    <name type="scientific">Tepidibacter hydrothermalis</name>
    <dbReference type="NCBI Taxonomy" id="3036126"/>
    <lineage>
        <taxon>Bacteria</taxon>
        <taxon>Bacillati</taxon>
        <taxon>Bacillota</taxon>
        <taxon>Clostridia</taxon>
        <taxon>Peptostreptococcales</taxon>
        <taxon>Peptostreptococcaceae</taxon>
        <taxon>Tepidibacter</taxon>
    </lineage>
</organism>
<sequence>MKTKKIVLGGFLVGLGVLIPMIFHMVNMGGPVFLPMHIPVLLAGFLLGGEYGFLVGLITPIISSIITGMPPMIPVLPIMVVELSLYGLISGILFNRVKLNTLMSLILSMICGRAGGFLTVYIMANALGFKKLNPMIWIKTGLVTGLPGIVIQLIFIPTLLHILSKSLKKDSVYSLK</sequence>
<keyword evidence="1" id="KW-0812">Transmembrane</keyword>